<evidence type="ECO:0000256" key="20">
    <source>
        <dbReference type="SAM" id="Phobius"/>
    </source>
</evidence>
<evidence type="ECO:0000256" key="15">
    <source>
        <dbReference type="ARBA" id="ARBA00023170"/>
    </source>
</evidence>
<keyword evidence="12 19" id="KW-0067">ATP-binding</keyword>
<protein>
    <recommendedName>
        <fullName evidence="2">non-specific serine/threonine protein kinase</fullName>
        <ecNumber evidence="2">2.7.11.1</ecNumber>
    </recommendedName>
</protein>
<evidence type="ECO:0000256" key="9">
    <source>
        <dbReference type="ARBA" id="ARBA00022737"/>
    </source>
</evidence>
<dbReference type="InterPro" id="IPR013210">
    <property type="entry name" value="LRR_N_plant-typ"/>
</dbReference>
<dbReference type="STRING" id="542762.A0A4S4E5T9"/>
<evidence type="ECO:0000256" key="17">
    <source>
        <dbReference type="ARBA" id="ARBA00047899"/>
    </source>
</evidence>
<dbReference type="Pfam" id="PF08263">
    <property type="entry name" value="LRRNT_2"/>
    <property type="match status" value="1"/>
</dbReference>
<dbReference type="GO" id="GO:0099402">
    <property type="term" value="P:plant organ development"/>
    <property type="evidence" value="ECO:0007669"/>
    <property type="project" value="UniProtKB-ARBA"/>
</dbReference>
<evidence type="ECO:0000256" key="4">
    <source>
        <dbReference type="ARBA" id="ARBA00022553"/>
    </source>
</evidence>
<evidence type="ECO:0000256" key="19">
    <source>
        <dbReference type="PROSITE-ProRule" id="PRU10141"/>
    </source>
</evidence>
<keyword evidence="14 20" id="KW-0472">Membrane</keyword>
<keyword evidence="10 19" id="KW-0547">Nucleotide-binding</keyword>
<dbReference type="EC" id="2.7.11.1" evidence="2"/>
<dbReference type="InterPro" id="IPR032675">
    <property type="entry name" value="LRR_dom_sf"/>
</dbReference>
<dbReference type="InterPro" id="IPR017441">
    <property type="entry name" value="Protein_kinase_ATP_BS"/>
</dbReference>
<dbReference type="PANTHER" id="PTHR48005:SF70">
    <property type="entry name" value="MDIS1-INTERACTING RECEPTOR LIKE KINASE 2-LIKE"/>
    <property type="match status" value="1"/>
</dbReference>
<dbReference type="SUPFAM" id="SSF56112">
    <property type="entry name" value="Protein kinase-like (PK-like)"/>
    <property type="match status" value="1"/>
</dbReference>
<keyword evidence="23" id="KW-1185">Reference proteome</keyword>
<comment type="caution">
    <text evidence="22">The sequence shown here is derived from an EMBL/GenBank/DDBJ whole genome shotgun (WGS) entry which is preliminary data.</text>
</comment>
<feature type="transmembrane region" description="Helical" evidence="20">
    <location>
        <begin position="472"/>
        <end position="497"/>
    </location>
</feature>
<dbReference type="SMART" id="SM00369">
    <property type="entry name" value="LRR_TYP"/>
    <property type="match status" value="6"/>
</dbReference>
<dbReference type="FunFam" id="3.30.200.20:FF:000309">
    <property type="entry name" value="Leucine-rich repeat receptor protein kinase MSP1"/>
    <property type="match status" value="1"/>
</dbReference>
<dbReference type="Proteomes" id="UP000306102">
    <property type="component" value="Unassembled WGS sequence"/>
</dbReference>
<dbReference type="GO" id="GO:0009653">
    <property type="term" value="P:anatomical structure morphogenesis"/>
    <property type="evidence" value="ECO:0007669"/>
    <property type="project" value="UniProtKB-ARBA"/>
</dbReference>
<dbReference type="FunFam" id="3.80.10.10:FF:000400">
    <property type="entry name" value="Nuclear pore complex protein NUP107"/>
    <property type="match status" value="1"/>
</dbReference>
<dbReference type="InterPro" id="IPR000719">
    <property type="entry name" value="Prot_kinase_dom"/>
</dbReference>
<evidence type="ECO:0000256" key="11">
    <source>
        <dbReference type="ARBA" id="ARBA00022777"/>
    </source>
</evidence>
<comment type="subcellular location">
    <subcellularLocation>
        <location evidence="1">Membrane</location>
        <topology evidence="1">Single-pass type I membrane protein</topology>
    </subcellularLocation>
</comment>
<evidence type="ECO:0000256" key="5">
    <source>
        <dbReference type="ARBA" id="ARBA00022614"/>
    </source>
</evidence>
<keyword evidence="9" id="KW-0677">Repeat</keyword>
<dbReference type="GO" id="GO:0005524">
    <property type="term" value="F:ATP binding"/>
    <property type="evidence" value="ECO:0007669"/>
    <property type="project" value="UniProtKB-UniRule"/>
</dbReference>
<evidence type="ECO:0000256" key="8">
    <source>
        <dbReference type="ARBA" id="ARBA00022729"/>
    </source>
</evidence>
<dbReference type="Pfam" id="PF13855">
    <property type="entry name" value="LRR_8"/>
    <property type="match status" value="2"/>
</dbReference>
<comment type="catalytic activity">
    <reaction evidence="17">
        <text>L-threonyl-[protein] + ATP = O-phospho-L-threonyl-[protein] + ADP + H(+)</text>
        <dbReference type="Rhea" id="RHEA:46608"/>
        <dbReference type="Rhea" id="RHEA-COMP:11060"/>
        <dbReference type="Rhea" id="RHEA-COMP:11605"/>
        <dbReference type="ChEBI" id="CHEBI:15378"/>
        <dbReference type="ChEBI" id="CHEBI:30013"/>
        <dbReference type="ChEBI" id="CHEBI:30616"/>
        <dbReference type="ChEBI" id="CHEBI:61977"/>
        <dbReference type="ChEBI" id="CHEBI:456216"/>
        <dbReference type="EC" id="2.7.11.1"/>
    </reaction>
</comment>
<reference evidence="22 23" key="1">
    <citation type="journal article" date="2018" name="Proc. Natl. Acad. Sci. U.S.A.">
        <title>Draft genome sequence of Camellia sinensis var. sinensis provides insights into the evolution of the tea genome and tea quality.</title>
        <authorList>
            <person name="Wei C."/>
            <person name="Yang H."/>
            <person name="Wang S."/>
            <person name="Zhao J."/>
            <person name="Liu C."/>
            <person name="Gao L."/>
            <person name="Xia E."/>
            <person name="Lu Y."/>
            <person name="Tai Y."/>
            <person name="She G."/>
            <person name="Sun J."/>
            <person name="Cao H."/>
            <person name="Tong W."/>
            <person name="Gao Q."/>
            <person name="Li Y."/>
            <person name="Deng W."/>
            <person name="Jiang X."/>
            <person name="Wang W."/>
            <person name="Chen Q."/>
            <person name="Zhang S."/>
            <person name="Li H."/>
            <person name="Wu J."/>
            <person name="Wang P."/>
            <person name="Li P."/>
            <person name="Shi C."/>
            <person name="Zheng F."/>
            <person name="Jian J."/>
            <person name="Huang B."/>
            <person name="Shan D."/>
            <person name="Shi M."/>
            <person name="Fang C."/>
            <person name="Yue Y."/>
            <person name="Li F."/>
            <person name="Li D."/>
            <person name="Wei S."/>
            <person name="Han B."/>
            <person name="Jiang C."/>
            <person name="Yin Y."/>
            <person name="Xia T."/>
            <person name="Zhang Z."/>
            <person name="Bennetzen J.L."/>
            <person name="Zhao S."/>
            <person name="Wan X."/>
        </authorList>
    </citation>
    <scope>NUCLEOTIDE SEQUENCE [LARGE SCALE GENOMIC DNA]</scope>
    <source>
        <strain evidence="23">cv. Shuchazao</strain>
        <tissue evidence="22">Leaf</tissue>
    </source>
</reference>
<comment type="catalytic activity">
    <reaction evidence="18">
        <text>L-seryl-[protein] + ATP = O-phospho-L-seryl-[protein] + ADP + H(+)</text>
        <dbReference type="Rhea" id="RHEA:17989"/>
        <dbReference type="Rhea" id="RHEA-COMP:9863"/>
        <dbReference type="Rhea" id="RHEA-COMP:11604"/>
        <dbReference type="ChEBI" id="CHEBI:15378"/>
        <dbReference type="ChEBI" id="CHEBI:29999"/>
        <dbReference type="ChEBI" id="CHEBI:30616"/>
        <dbReference type="ChEBI" id="CHEBI:83421"/>
        <dbReference type="ChEBI" id="CHEBI:456216"/>
        <dbReference type="EC" id="2.7.11.1"/>
    </reaction>
</comment>
<evidence type="ECO:0000313" key="23">
    <source>
        <dbReference type="Proteomes" id="UP000306102"/>
    </source>
</evidence>
<keyword evidence="16" id="KW-0325">Glycoprotein</keyword>
<keyword evidence="6" id="KW-0808">Transferase</keyword>
<organism evidence="22 23">
    <name type="scientific">Camellia sinensis var. sinensis</name>
    <name type="common">China tea</name>
    <dbReference type="NCBI Taxonomy" id="542762"/>
    <lineage>
        <taxon>Eukaryota</taxon>
        <taxon>Viridiplantae</taxon>
        <taxon>Streptophyta</taxon>
        <taxon>Embryophyta</taxon>
        <taxon>Tracheophyta</taxon>
        <taxon>Spermatophyta</taxon>
        <taxon>Magnoliopsida</taxon>
        <taxon>eudicotyledons</taxon>
        <taxon>Gunneridae</taxon>
        <taxon>Pentapetalae</taxon>
        <taxon>asterids</taxon>
        <taxon>Ericales</taxon>
        <taxon>Theaceae</taxon>
        <taxon>Camellia</taxon>
    </lineage>
</organism>
<dbReference type="SUPFAM" id="SSF52058">
    <property type="entry name" value="L domain-like"/>
    <property type="match status" value="1"/>
</dbReference>
<evidence type="ECO:0000256" key="1">
    <source>
        <dbReference type="ARBA" id="ARBA00004479"/>
    </source>
</evidence>
<dbReference type="Pfam" id="PF00069">
    <property type="entry name" value="Pkinase"/>
    <property type="match status" value="1"/>
</dbReference>
<dbReference type="InterPro" id="IPR051420">
    <property type="entry name" value="Ser_Thr_Kinases_DiverseReg"/>
</dbReference>
<dbReference type="GO" id="GO:0004674">
    <property type="term" value="F:protein serine/threonine kinase activity"/>
    <property type="evidence" value="ECO:0007669"/>
    <property type="project" value="UniProtKB-KW"/>
</dbReference>
<dbReference type="EMBL" id="SDRB02007329">
    <property type="protein sequence ID" value="THG11348.1"/>
    <property type="molecule type" value="Genomic_DNA"/>
</dbReference>
<name>A0A4S4E5T9_CAMSN</name>
<evidence type="ECO:0000256" key="10">
    <source>
        <dbReference type="ARBA" id="ARBA00022741"/>
    </source>
</evidence>
<dbReference type="InterPro" id="IPR011009">
    <property type="entry name" value="Kinase-like_dom_sf"/>
</dbReference>
<keyword evidence="8" id="KW-0732">Signal</keyword>
<evidence type="ECO:0000256" key="2">
    <source>
        <dbReference type="ARBA" id="ARBA00012513"/>
    </source>
</evidence>
<dbReference type="GO" id="GO:0051707">
    <property type="term" value="P:response to other organism"/>
    <property type="evidence" value="ECO:0007669"/>
    <property type="project" value="UniProtKB-ARBA"/>
</dbReference>
<keyword evidence="7 20" id="KW-0812">Transmembrane</keyword>
<keyword evidence="5" id="KW-0433">Leucine-rich repeat</keyword>
<keyword evidence="3" id="KW-0723">Serine/threonine-protein kinase</keyword>
<keyword evidence="13 20" id="KW-1133">Transmembrane helix</keyword>
<feature type="transmembrane region" description="Helical" evidence="20">
    <location>
        <begin position="35"/>
        <end position="55"/>
    </location>
</feature>
<dbReference type="Gene3D" id="1.10.510.10">
    <property type="entry name" value="Transferase(Phosphotransferase) domain 1"/>
    <property type="match status" value="1"/>
</dbReference>
<dbReference type="InterPro" id="IPR001611">
    <property type="entry name" value="Leu-rich_rpt"/>
</dbReference>
<evidence type="ECO:0000256" key="12">
    <source>
        <dbReference type="ARBA" id="ARBA00022840"/>
    </source>
</evidence>
<dbReference type="AlphaFoldDB" id="A0A4S4E5T9"/>
<dbReference type="Gene3D" id="3.30.200.20">
    <property type="entry name" value="Phosphorylase Kinase, domain 1"/>
    <property type="match status" value="1"/>
</dbReference>
<evidence type="ECO:0000313" key="22">
    <source>
        <dbReference type="EMBL" id="THG11348.1"/>
    </source>
</evidence>
<dbReference type="InterPro" id="IPR003591">
    <property type="entry name" value="Leu-rich_rpt_typical-subtyp"/>
</dbReference>
<dbReference type="Pfam" id="PF00560">
    <property type="entry name" value="LRR_1"/>
    <property type="match status" value="2"/>
</dbReference>
<keyword evidence="15" id="KW-0675">Receptor</keyword>
<dbReference type="PROSITE" id="PS50011">
    <property type="entry name" value="PROTEIN_KINASE_DOM"/>
    <property type="match status" value="1"/>
</dbReference>
<dbReference type="FunFam" id="1.10.510.10:FF:000445">
    <property type="entry name" value="MDIS1-interacting receptor like kinase 2"/>
    <property type="match status" value="1"/>
</dbReference>
<proteinExistence type="predicted"/>
<evidence type="ECO:0000256" key="14">
    <source>
        <dbReference type="ARBA" id="ARBA00023136"/>
    </source>
</evidence>
<sequence length="841" mass="93042">MDQKNSMPFIILPSKQLLLIVCGNKPTMTSLVKRLSNQFIPFQVLFVFIIILAFLSSSDSAAHASFATREFGEEGTEVVALLPWKARLNNKSQSLLSSWDASNHCSWVGIGCNKASRVTHIDLENYGLRGTLFNLNFSSFIHLVSLELYSNSIHGTIPSNIGSLVRLTYLSLSNNRLPGTIPSEIGMLSSLREHLLYSNNLLGPIPPSIGNLGNLTKLHLTKNKFVGLIPPEVRMLRSLIDLQMSRNNLTGSIPTSIQNLANLTILSLYENQLSGSIPEEVGLLRNRKLMSLNELDLSTNNLTGSIPTPIGNLANLTILNLYANKLSGNIPSSIGNLNKLKQLILSSNQLSGSIPLSFNNLTHLQSLQLAFNRLTGHLPHNVCLGGLLEYFSASDNNLTGSIPLTFNDMLSLISVDISYNHLEGPLPNSKVFQKVSFEAFRDNNALCCNISGLKACHPKMSDGPKGKKHNKFVILVIVLVLGISLFLFGMLAIFFILHKRARNKVNEPSHATKENLFEIWSYDGKLVYENIIEATENFSTNHFIGVGGYATVYKVELPSGQVVAVKKLHNSQDAELVVVKSFTSEIQALTEIRHRNIVKLYGFCSHPRHLFLVYEFLERGSLRKILSNEKQAMNFEWTKRVNVIQGVANALSCMDHDCSPPIILRDISSNNILLDLEYVAHISDFGTARLINPDSSNWTSFAGTFGYAAPELAFTMEANEKCDVYSFGVLTLEVIMGKHPGHLISSLPSSSSSSSSSKSNFEGMFLTDILDRRLPTSKNQVPHRVDLIAKLAFACLRARPQSHPTMQQVSVVLSKQSPSLQIPLNMISLEQLFGDMEFSIF</sequence>
<evidence type="ECO:0000256" key="6">
    <source>
        <dbReference type="ARBA" id="ARBA00022679"/>
    </source>
</evidence>
<keyword evidence="4" id="KW-0597">Phosphoprotein</keyword>
<evidence type="ECO:0000256" key="7">
    <source>
        <dbReference type="ARBA" id="ARBA00022692"/>
    </source>
</evidence>
<evidence type="ECO:0000256" key="3">
    <source>
        <dbReference type="ARBA" id="ARBA00022527"/>
    </source>
</evidence>
<dbReference type="PANTHER" id="PTHR48005">
    <property type="entry name" value="LEUCINE RICH REPEAT KINASE 2"/>
    <property type="match status" value="1"/>
</dbReference>
<dbReference type="FunFam" id="3.80.10.10:FF:000095">
    <property type="entry name" value="LRR receptor-like serine/threonine-protein kinase GSO1"/>
    <property type="match status" value="1"/>
</dbReference>
<evidence type="ECO:0000256" key="16">
    <source>
        <dbReference type="ARBA" id="ARBA00023180"/>
    </source>
</evidence>
<feature type="binding site" evidence="19">
    <location>
        <position position="567"/>
    </location>
    <ligand>
        <name>ATP</name>
        <dbReference type="ChEBI" id="CHEBI:30616"/>
    </ligand>
</feature>
<dbReference type="PROSITE" id="PS00107">
    <property type="entry name" value="PROTEIN_KINASE_ATP"/>
    <property type="match status" value="1"/>
</dbReference>
<evidence type="ECO:0000256" key="18">
    <source>
        <dbReference type="ARBA" id="ARBA00048679"/>
    </source>
</evidence>
<accession>A0A4S4E5T9</accession>
<keyword evidence="11" id="KW-0418">Kinase</keyword>
<evidence type="ECO:0000256" key="13">
    <source>
        <dbReference type="ARBA" id="ARBA00022989"/>
    </source>
</evidence>
<dbReference type="Gene3D" id="3.80.10.10">
    <property type="entry name" value="Ribonuclease Inhibitor"/>
    <property type="match status" value="4"/>
</dbReference>
<evidence type="ECO:0000259" key="21">
    <source>
        <dbReference type="PROSITE" id="PS50011"/>
    </source>
</evidence>
<dbReference type="GO" id="GO:0016020">
    <property type="term" value="C:membrane"/>
    <property type="evidence" value="ECO:0007669"/>
    <property type="project" value="UniProtKB-SubCell"/>
</dbReference>
<dbReference type="GO" id="GO:0006952">
    <property type="term" value="P:defense response"/>
    <property type="evidence" value="ECO:0007669"/>
    <property type="project" value="UniProtKB-ARBA"/>
</dbReference>
<feature type="domain" description="Protein kinase" evidence="21">
    <location>
        <begin position="538"/>
        <end position="820"/>
    </location>
</feature>
<gene>
    <name evidence="22" type="ORF">TEA_027765</name>
</gene>